<dbReference type="InterPro" id="IPR025236">
    <property type="entry name" value="SR1P"/>
</dbReference>
<keyword evidence="2" id="KW-1185">Reference proteome</keyword>
<accession>A0ABV6KQK4</accession>
<proteinExistence type="predicted"/>
<dbReference type="Pfam" id="PF13790">
    <property type="entry name" value="SR1P"/>
    <property type="match status" value="1"/>
</dbReference>
<dbReference type="EMBL" id="JBHLUU010000025">
    <property type="protein sequence ID" value="MFC0475277.1"/>
    <property type="molecule type" value="Genomic_DNA"/>
</dbReference>
<comment type="caution">
    <text evidence="1">The sequence shown here is derived from an EMBL/GenBank/DDBJ whole genome shotgun (WGS) entry which is preliminary data.</text>
</comment>
<evidence type="ECO:0000313" key="2">
    <source>
        <dbReference type="Proteomes" id="UP001589738"/>
    </source>
</evidence>
<reference evidence="1 2" key="1">
    <citation type="submission" date="2024-09" db="EMBL/GenBank/DDBJ databases">
        <authorList>
            <person name="Sun Q."/>
            <person name="Mori K."/>
        </authorList>
    </citation>
    <scope>NUCLEOTIDE SEQUENCE [LARGE SCALE GENOMIC DNA]</scope>
    <source>
        <strain evidence="1 2">CGMCC 1.9126</strain>
    </source>
</reference>
<sequence>MTQLVCQQCEQVIDFISSEKSSIIYGHCTSCSHENRDIEEELSET</sequence>
<gene>
    <name evidence="1" type="ORF">ACFFHF_08435</name>
</gene>
<name>A0ABV6KQK4_9BACI</name>
<dbReference type="Proteomes" id="UP001589738">
    <property type="component" value="Unassembled WGS sequence"/>
</dbReference>
<organism evidence="1 2">
    <name type="scientific">Robertmurraya beringensis</name>
    <dbReference type="NCBI Taxonomy" id="641660"/>
    <lineage>
        <taxon>Bacteria</taxon>
        <taxon>Bacillati</taxon>
        <taxon>Bacillota</taxon>
        <taxon>Bacilli</taxon>
        <taxon>Bacillales</taxon>
        <taxon>Bacillaceae</taxon>
        <taxon>Robertmurraya</taxon>
    </lineage>
</organism>
<dbReference type="RefSeq" id="WP_377057872.1">
    <property type="nucleotide sequence ID" value="NZ_JBHLUU010000025.1"/>
</dbReference>
<evidence type="ECO:0000313" key="1">
    <source>
        <dbReference type="EMBL" id="MFC0475277.1"/>
    </source>
</evidence>
<protein>
    <submittedName>
        <fullName evidence="1">GapA-binding peptide SR1P</fullName>
    </submittedName>
</protein>